<dbReference type="Proteomes" id="UP000663637">
    <property type="component" value="Chromosome"/>
</dbReference>
<reference evidence="3 4" key="1">
    <citation type="submission" date="2020-09" db="EMBL/GenBank/DDBJ databases">
        <title>Complete genome sequence of altererythrobacter flavus SS-21NJ, isolated from Dongying oil sludge in Shandong province.</title>
        <authorList>
            <person name="Sun S."/>
            <person name="Zhang Z."/>
        </authorList>
    </citation>
    <scope>NUCLEOTIDE SEQUENCE [LARGE SCALE GENOMIC DNA]</scope>
    <source>
        <strain evidence="3 4">SS-21NJ</strain>
    </source>
</reference>
<sequence length="190" mass="20399">MTAARLLSLPTLAVVSLWALPAAAQDAPGDDSVNMVIVYGEDECPQSTEAEITVCARRPEGDRFRIPSSLRTSDSPENTSWTQRVQKLETVGNFGAMSCSPKGAGGFTGCTQALVDAAFAAKKESSDIRFGELIEKARQERLSTIDADAALEQARVEEIEQQQLDKAEKGRDDTAPHAEAEPGADNPPQH</sequence>
<gene>
    <name evidence="3" type="ORF">IDJ81_02425</name>
</gene>
<organism evidence="3 4">
    <name type="scientific">Tsuneonella flava</name>
    <dbReference type="NCBI Taxonomy" id="2055955"/>
    <lineage>
        <taxon>Bacteria</taxon>
        <taxon>Pseudomonadati</taxon>
        <taxon>Pseudomonadota</taxon>
        <taxon>Alphaproteobacteria</taxon>
        <taxon>Sphingomonadales</taxon>
        <taxon>Erythrobacteraceae</taxon>
        <taxon>Tsuneonella</taxon>
    </lineage>
</organism>
<evidence type="ECO:0000313" key="4">
    <source>
        <dbReference type="Proteomes" id="UP000663637"/>
    </source>
</evidence>
<proteinExistence type="predicted"/>
<accession>A0ABX7KEH3</accession>
<evidence type="ECO:0000313" key="3">
    <source>
        <dbReference type="EMBL" id="QSB45040.1"/>
    </source>
</evidence>
<name>A0ABX7KEH3_9SPHN</name>
<feature type="compositionally biased region" description="Basic and acidic residues" evidence="1">
    <location>
        <begin position="160"/>
        <end position="180"/>
    </location>
</feature>
<keyword evidence="4" id="KW-1185">Reference proteome</keyword>
<dbReference type="EMBL" id="CP061510">
    <property type="protein sequence ID" value="QSB45040.1"/>
    <property type="molecule type" value="Genomic_DNA"/>
</dbReference>
<evidence type="ECO:0000256" key="2">
    <source>
        <dbReference type="SAM" id="SignalP"/>
    </source>
</evidence>
<feature type="chain" id="PRO_5046169725" evidence="2">
    <location>
        <begin position="25"/>
        <end position="190"/>
    </location>
</feature>
<feature type="region of interest" description="Disordered" evidence="1">
    <location>
        <begin position="160"/>
        <end position="190"/>
    </location>
</feature>
<keyword evidence="2" id="KW-0732">Signal</keyword>
<feature type="signal peptide" evidence="2">
    <location>
        <begin position="1"/>
        <end position="24"/>
    </location>
</feature>
<protein>
    <submittedName>
        <fullName evidence="3">Uncharacterized protein</fullName>
    </submittedName>
</protein>
<evidence type="ECO:0000256" key="1">
    <source>
        <dbReference type="SAM" id="MobiDB-lite"/>
    </source>
</evidence>
<dbReference type="RefSeq" id="WP_205443432.1">
    <property type="nucleotide sequence ID" value="NZ_CP061510.1"/>
</dbReference>